<evidence type="ECO:0000313" key="3">
    <source>
        <dbReference type="EMBL" id="MBJ6368058.1"/>
    </source>
</evidence>
<dbReference type="InterPro" id="IPR012373">
    <property type="entry name" value="Ferrdict_sens_TM"/>
</dbReference>
<dbReference type="Proteomes" id="UP000610931">
    <property type="component" value="Unassembled WGS sequence"/>
</dbReference>
<dbReference type="EMBL" id="JAELVQ010000008">
    <property type="protein sequence ID" value="MBJ6368058.1"/>
    <property type="molecule type" value="Genomic_DNA"/>
</dbReference>
<proteinExistence type="predicted"/>
<dbReference type="Gene3D" id="3.55.50.30">
    <property type="match status" value="1"/>
</dbReference>
<dbReference type="RefSeq" id="WP_199114821.1">
    <property type="nucleotide sequence ID" value="NZ_JAELVQ010000008.1"/>
</dbReference>
<dbReference type="AlphaFoldDB" id="A0A8J7IGY8"/>
<evidence type="ECO:0000259" key="2">
    <source>
        <dbReference type="Pfam" id="PF16344"/>
    </source>
</evidence>
<evidence type="ECO:0000259" key="1">
    <source>
        <dbReference type="Pfam" id="PF04773"/>
    </source>
</evidence>
<accession>A0A8J7IGY8</accession>
<dbReference type="Gene3D" id="2.60.120.1440">
    <property type="match status" value="1"/>
</dbReference>
<dbReference type="Pfam" id="PF16344">
    <property type="entry name" value="FecR_C"/>
    <property type="match status" value="1"/>
</dbReference>
<dbReference type="GO" id="GO:0016989">
    <property type="term" value="F:sigma factor antagonist activity"/>
    <property type="evidence" value="ECO:0007669"/>
    <property type="project" value="TreeGrafter"/>
</dbReference>
<dbReference type="InterPro" id="IPR006860">
    <property type="entry name" value="FecR"/>
</dbReference>
<protein>
    <submittedName>
        <fullName evidence="3">FecR family protein</fullName>
    </submittedName>
</protein>
<comment type="caution">
    <text evidence="3">The sequence shown here is derived from an EMBL/GenBank/DDBJ whole genome shotgun (WGS) entry which is preliminary data.</text>
</comment>
<reference evidence="3" key="1">
    <citation type="submission" date="2020-12" db="EMBL/GenBank/DDBJ databases">
        <title>Snuella sp. nov., isolated from sediment in Incheon.</title>
        <authorList>
            <person name="Kim W."/>
        </authorList>
    </citation>
    <scope>NUCLEOTIDE SEQUENCE</scope>
    <source>
        <strain evidence="3">CAU 1569</strain>
    </source>
</reference>
<feature type="domain" description="Protein FecR C-terminal" evidence="2">
    <location>
        <begin position="319"/>
        <end position="388"/>
    </location>
</feature>
<dbReference type="PANTHER" id="PTHR30273:SF2">
    <property type="entry name" value="PROTEIN FECR"/>
    <property type="match status" value="1"/>
</dbReference>
<dbReference type="Pfam" id="PF04773">
    <property type="entry name" value="FecR"/>
    <property type="match status" value="1"/>
</dbReference>
<evidence type="ECO:0000313" key="4">
    <source>
        <dbReference type="Proteomes" id="UP000610931"/>
    </source>
</evidence>
<dbReference type="InterPro" id="IPR032508">
    <property type="entry name" value="FecR_C"/>
</dbReference>
<feature type="domain" description="FecR protein" evidence="1">
    <location>
        <begin position="179"/>
        <end position="275"/>
    </location>
</feature>
<dbReference type="PANTHER" id="PTHR30273">
    <property type="entry name" value="PERIPLASMIC SIGNAL SENSOR AND SIGMA FACTOR ACTIVATOR FECR-RELATED"/>
    <property type="match status" value="1"/>
</dbReference>
<keyword evidence="4" id="KW-1185">Reference proteome</keyword>
<organism evidence="3 4">
    <name type="scientific">Snuella sedimenti</name>
    <dbReference type="NCBI Taxonomy" id="2798802"/>
    <lineage>
        <taxon>Bacteria</taxon>
        <taxon>Pseudomonadati</taxon>
        <taxon>Bacteroidota</taxon>
        <taxon>Flavobacteriia</taxon>
        <taxon>Flavobacteriales</taxon>
        <taxon>Flavobacteriaceae</taxon>
        <taxon>Snuella</taxon>
    </lineage>
</organism>
<name>A0A8J7IGY8_9FLAO</name>
<sequence>MKKRIEHLIFKHFDEHLTDEEAKELVEWIENGNREKFDAYTDLNFSIESTKNEKHRGNPSLWQNITSVINNPRPKVKSLHYWRYIAAASVVLLVAATFLTDKTPPPAIVTPTNPDINKNILIGSDKATLTLEDGSSIVLEKGKNYTTDNIKSNGEKVTYKSTGSDKGNTTKVSYNYLTVPRGGQFFIELEDGTLVWLNSESQLKYPTVFLTGKPREVELIYGEAYFDVSPSTEHQGAIFKVHTNEQEVEVLGTEFNIKAYQDETFIYTTLVEGKVLLDNKIQKEFLNPNQQLVLNKETKNTVIKEVDVNYEVSWKDGIFSFKSKPLKDIMKVLSRWYDVDFTFLNPKLETIKYIGALNKDQELEEILSIIKNTNFINAYEIKENTILIK</sequence>
<gene>
    <name evidence="3" type="ORF">JF259_08150</name>
</gene>